<name>A0A8J3SNG9_9ACTN</name>
<dbReference type="Gene3D" id="3.30.70.100">
    <property type="match status" value="1"/>
</dbReference>
<sequence length="104" mass="11878">MRVALHTRIRPGREREYEQAHREVPAELVEAIRRAGAHEWTIWRSGPELFHLIECDDYEALLAALADLPVNIAWQARMGELLQVAHDYSGEGGAKTLPVVWRLP</sequence>
<dbReference type="GO" id="GO:0016857">
    <property type="term" value="F:racemase and epimerase activity, acting on carbohydrates and derivatives"/>
    <property type="evidence" value="ECO:0007669"/>
    <property type="project" value="InterPro"/>
</dbReference>
<accession>A0A8J3SNG9</accession>
<evidence type="ECO:0000313" key="2">
    <source>
        <dbReference type="Proteomes" id="UP000619788"/>
    </source>
</evidence>
<reference evidence="1 2" key="1">
    <citation type="submission" date="2021-01" db="EMBL/GenBank/DDBJ databases">
        <title>Whole genome shotgun sequence of Planobispora siamensis NBRC 107568.</title>
        <authorList>
            <person name="Komaki H."/>
            <person name="Tamura T."/>
        </authorList>
    </citation>
    <scope>NUCLEOTIDE SEQUENCE [LARGE SCALE GENOMIC DNA]</scope>
    <source>
        <strain evidence="1 2">NBRC 107568</strain>
    </source>
</reference>
<organism evidence="1 2">
    <name type="scientific">Planobispora siamensis</name>
    <dbReference type="NCBI Taxonomy" id="936338"/>
    <lineage>
        <taxon>Bacteria</taxon>
        <taxon>Bacillati</taxon>
        <taxon>Actinomycetota</taxon>
        <taxon>Actinomycetes</taxon>
        <taxon>Streptosporangiales</taxon>
        <taxon>Streptosporangiaceae</taxon>
        <taxon>Planobispora</taxon>
    </lineage>
</organism>
<keyword evidence="2" id="KW-1185">Reference proteome</keyword>
<proteinExistence type="predicted"/>
<dbReference type="InterPro" id="IPR008000">
    <property type="entry name" value="Rham/fucose_mutarotase"/>
</dbReference>
<comment type="caution">
    <text evidence="1">The sequence shown here is derived from an EMBL/GenBank/DDBJ whole genome shotgun (WGS) entry which is preliminary data.</text>
</comment>
<dbReference type="SUPFAM" id="SSF54909">
    <property type="entry name" value="Dimeric alpha+beta barrel"/>
    <property type="match status" value="1"/>
</dbReference>
<dbReference type="AlphaFoldDB" id="A0A8J3SNG9"/>
<dbReference type="RefSeq" id="WP_204065016.1">
    <property type="nucleotide sequence ID" value="NZ_BOOJ01000029.1"/>
</dbReference>
<evidence type="ECO:0000313" key="1">
    <source>
        <dbReference type="EMBL" id="GIH92818.1"/>
    </source>
</evidence>
<dbReference type="InterPro" id="IPR011008">
    <property type="entry name" value="Dimeric_a/b-barrel"/>
</dbReference>
<dbReference type="Pfam" id="PF05336">
    <property type="entry name" value="rhaM"/>
    <property type="match status" value="1"/>
</dbReference>
<dbReference type="Proteomes" id="UP000619788">
    <property type="component" value="Unassembled WGS sequence"/>
</dbReference>
<protein>
    <recommendedName>
        <fullName evidence="3">L-rhamnose mutarotase</fullName>
    </recommendedName>
</protein>
<gene>
    <name evidence="1" type="ORF">Psi01_34480</name>
</gene>
<dbReference type="EMBL" id="BOOJ01000029">
    <property type="protein sequence ID" value="GIH92818.1"/>
    <property type="molecule type" value="Genomic_DNA"/>
</dbReference>
<evidence type="ECO:0008006" key="3">
    <source>
        <dbReference type="Google" id="ProtNLM"/>
    </source>
</evidence>